<evidence type="ECO:0000313" key="1">
    <source>
        <dbReference type="EMBL" id="ACL55611.1"/>
    </source>
</evidence>
<dbReference type="AlphaFoldDB" id="B8IDN9"/>
<dbReference type="OrthoDB" id="7998984at2"/>
<protein>
    <submittedName>
        <fullName evidence="1">Uncharacterized protein</fullName>
    </submittedName>
</protein>
<sequence>MLSGLVLLALAEIGTGAPTVQIVTPRKLIDNPRSYLHQKTLVQNIHCIDVPRGRLICIVPIGGQIIRLEGSALGAKTPLSIAERLTGDYKGTANISNAACVVDVEIEPTSVVKDMLDTPSGSMPLLTVYSPLIEMYRPRGRER</sequence>
<organism evidence="1 2">
    <name type="scientific">Methylobacterium nodulans (strain LMG 21967 / CNCM I-2342 / ORS 2060)</name>
    <dbReference type="NCBI Taxonomy" id="460265"/>
    <lineage>
        <taxon>Bacteria</taxon>
        <taxon>Pseudomonadati</taxon>
        <taxon>Pseudomonadota</taxon>
        <taxon>Alphaproteobacteria</taxon>
        <taxon>Hyphomicrobiales</taxon>
        <taxon>Methylobacteriaceae</taxon>
        <taxon>Methylobacterium</taxon>
    </lineage>
</organism>
<keyword evidence="2" id="KW-1185">Reference proteome</keyword>
<evidence type="ECO:0000313" key="2">
    <source>
        <dbReference type="Proteomes" id="UP000008207"/>
    </source>
</evidence>
<gene>
    <name evidence="1" type="ordered locus">Mnod_0574</name>
</gene>
<proteinExistence type="predicted"/>
<dbReference type="STRING" id="460265.Mnod_0574"/>
<name>B8IDN9_METNO</name>
<dbReference type="eggNOG" id="ENOG503005X">
    <property type="taxonomic scope" value="Bacteria"/>
</dbReference>
<reference evidence="1 2" key="1">
    <citation type="submission" date="2009-01" db="EMBL/GenBank/DDBJ databases">
        <title>Complete sequence of chromosome of Methylobacterium nodulans ORS 2060.</title>
        <authorList>
            <consortium name="US DOE Joint Genome Institute"/>
            <person name="Lucas S."/>
            <person name="Copeland A."/>
            <person name="Lapidus A."/>
            <person name="Glavina del Rio T."/>
            <person name="Dalin E."/>
            <person name="Tice H."/>
            <person name="Bruce D."/>
            <person name="Goodwin L."/>
            <person name="Pitluck S."/>
            <person name="Sims D."/>
            <person name="Brettin T."/>
            <person name="Detter J.C."/>
            <person name="Han C."/>
            <person name="Larimer F."/>
            <person name="Land M."/>
            <person name="Hauser L."/>
            <person name="Kyrpides N."/>
            <person name="Ivanova N."/>
            <person name="Marx C.J."/>
            <person name="Richardson P."/>
        </authorList>
    </citation>
    <scope>NUCLEOTIDE SEQUENCE [LARGE SCALE GENOMIC DNA]</scope>
    <source>
        <strain evidence="2">LMG 21967 / CNCM I-2342 / ORS 2060</strain>
    </source>
</reference>
<dbReference type="KEGG" id="mno:Mnod_0574"/>
<dbReference type="Proteomes" id="UP000008207">
    <property type="component" value="Chromosome"/>
</dbReference>
<dbReference type="RefSeq" id="WP_015927321.1">
    <property type="nucleotide sequence ID" value="NC_011894.1"/>
</dbReference>
<dbReference type="EMBL" id="CP001349">
    <property type="protein sequence ID" value="ACL55611.1"/>
    <property type="molecule type" value="Genomic_DNA"/>
</dbReference>
<accession>B8IDN9</accession>
<dbReference type="HOGENOM" id="CLU_1803922_0_0_5"/>